<reference evidence="1" key="1">
    <citation type="submission" date="2022-12" db="EMBL/GenBank/DDBJ databases">
        <title>Chromosome-Level Genome Assembly of Japanese Cedar (Cryptomeriajaponica D. Don).</title>
        <authorList>
            <person name="Fujino T."/>
            <person name="Yamaguchi K."/>
            <person name="Yokoyama T."/>
            <person name="Hamanaka T."/>
            <person name="Harazono Y."/>
            <person name="Kamada H."/>
            <person name="Kobayashi W."/>
            <person name="Ujino-Ihara T."/>
            <person name="Uchiyama K."/>
            <person name="Matsumoto A."/>
            <person name="Izuno A."/>
            <person name="Tsumura Y."/>
            <person name="Toyoda A."/>
            <person name="Shigenobu S."/>
            <person name="Moriguchi Y."/>
            <person name="Ueno S."/>
            <person name="Kasahara M."/>
        </authorList>
    </citation>
    <scope>NUCLEOTIDE SEQUENCE</scope>
</reference>
<keyword evidence="2" id="KW-1185">Reference proteome</keyword>
<evidence type="ECO:0000313" key="2">
    <source>
        <dbReference type="Proteomes" id="UP001234787"/>
    </source>
</evidence>
<gene>
    <name evidence="1" type="ORF">SUGI_1518500</name>
</gene>
<proteinExistence type="predicted"/>
<name>A0AAD3NV86_CRYJA</name>
<dbReference type="AlphaFoldDB" id="A0AAD3NV86"/>
<dbReference type="Proteomes" id="UP001234787">
    <property type="component" value="Unassembled WGS sequence"/>
</dbReference>
<feature type="non-terminal residue" evidence="1">
    <location>
        <position position="1"/>
    </location>
</feature>
<evidence type="ECO:0000313" key="1">
    <source>
        <dbReference type="EMBL" id="GLJ59668.1"/>
    </source>
</evidence>
<feature type="non-terminal residue" evidence="1">
    <location>
        <position position="85"/>
    </location>
</feature>
<dbReference type="EMBL" id="BSEH01001214">
    <property type="protein sequence ID" value="GLJ59668.1"/>
    <property type="molecule type" value="Genomic_DNA"/>
</dbReference>
<accession>A0AAD3NV86</accession>
<protein>
    <submittedName>
        <fullName evidence="1">Uncharacterized protein</fullName>
    </submittedName>
</protein>
<sequence>RNFKEIIELGKSAKERKEKLQDIRREGTELIKMRLKSKVPERLEDSLDDFQSISISEVKESSSVPFKWDNATEDFLCEVYDQYLK</sequence>
<comment type="caution">
    <text evidence="1">The sequence shown here is derived from an EMBL/GenBank/DDBJ whole genome shotgun (WGS) entry which is preliminary data.</text>
</comment>
<organism evidence="1 2">
    <name type="scientific">Cryptomeria japonica</name>
    <name type="common">Japanese cedar</name>
    <name type="synonym">Cupressus japonica</name>
    <dbReference type="NCBI Taxonomy" id="3369"/>
    <lineage>
        <taxon>Eukaryota</taxon>
        <taxon>Viridiplantae</taxon>
        <taxon>Streptophyta</taxon>
        <taxon>Embryophyta</taxon>
        <taxon>Tracheophyta</taxon>
        <taxon>Spermatophyta</taxon>
        <taxon>Pinopsida</taxon>
        <taxon>Pinidae</taxon>
        <taxon>Conifers II</taxon>
        <taxon>Cupressales</taxon>
        <taxon>Cupressaceae</taxon>
        <taxon>Cryptomeria</taxon>
    </lineage>
</organism>